<organism evidence="1 2">
    <name type="scientific">Kipferlia bialata</name>
    <dbReference type="NCBI Taxonomy" id="797122"/>
    <lineage>
        <taxon>Eukaryota</taxon>
        <taxon>Metamonada</taxon>
        <taxon>Carpediemonas-like organisms</taxon>
        <taxon>Kipferlia</taxon>
    </lineage>
</organism>
<feature type="non-terminal residue" evidence="1">
    <location>
        <position position="140"/>
    </location>
</feature>
<dbReference type="Proteomes" id="UP000265618">
    <property type="component" value="Unassembled WGS sequence"/>
</dbReference>
<keyword evidence="2" id="KW-1185">Reference proteome</keyword>
<name>A0A9K3DAX2_9EUKA</name>
<sequence length="140" mass="15320">SRHPCFRCLRAAHKGCALRNHWLEIPNSEKYMLCDRCQDNPGLALPTAMRGFKLPNPPLTRWLIPALPKKTVKKVTADGVSNPARGVGASIAKERREGLQKVVDAAISAAASLERPQGMSNEDYARLVAESAVFSLTGRK</sequence>
<protein>
    <submittedName>
        <fullName evidence="1">Uncharacterized protein</fullName>
    </submittedName>
</protein>
<accession>A0A9K3DAX2</accession>
<proteinExistence type="predicted"/>
<evidence type="ECO:0000313" key="1">
    <source>
        <dbReference type="EMBL" id="GIQ92131.1"/>
    </source>
</evidence>
<dbReference type="EMBL" id="BDIP01009037">
    <property type="protein sequence ID" value="GIQ92131.1"/>
    <property type="molecule type" value="Genomic_DNA"/>
</dbReference>
<dbReference type="AlphaFoldDB" id="A0A9K3DAX2"/>
<evidence type="ECO:0000313" key="2">
    <source>
        <dbReference type="Proteomes" id="UP000265618"/>
    </source>
</evidence>
<comment type="caution">
    <text evidence="1">The sequence shown here is derived from an EMBL/GenBank/DDBJ whole genome shotgun (WGS) entry which is preliminary data.</text>
</comment>
<gene>
    <name evidence="1" type="ORF">KIPB_015734</name>
</gene>
<feature type="non-terminal residue" evidence="1">
    <location>
        <position position="1"/>
    </location>
</feature>
<reference evidence="1 2" key="1">
    <citation type="journal article" date="2018" name="PLoS ONE">
        <title>The draft genome of Kipferlia bialata reveals reductive genome evolution in fornicate parasites.</title>
        <authorList>
            <person name="Tanifuji G."/>
            <person name="Takabayashi S."/>
            <person name="Kume K."/>
            <person name="Takagi M."/>
            <person name="Nakayama T."/>
            <person name="Kamikawa R."/>
            <person name="Inagaki Y."/>
            <person name="Hashimoto T."/>
        </authorList>
    </citation>
    <scope>NUCLEOTIDE SEQUENCE [LARGE SCALE GENOMIC DNA]</scope>
    <source>
        <strain evidence="1">NY0173</strain>
    </source>
</reference>